<keyword evidence="1" id="KW-1185">Reference proteome</keyword>
<dbReference type="AlphaFoldDB" id="A0A1I7WGL4"/>
<accession>A0A1I7WGL4</accession>
<dbReference type="WBParaSite" id="Hba_04132">
    <property type="protein sequence ID" value="Hba_04132"/>
    <property type="gene ID" value="Hba_04132"/>
</dbReference>
<sequence length="38" mass="4535">MAYVVLKLRNREEFLLQQSRIKQKKQSANANYNTQHVS</sequence>
<evidence type="ECO:0000313" key="1">
    <source>
        <dbReference type="Proteomes" id="UP000095283"/>
    </source>
</evidence>
<protein>
    <submittedName>
        <fullName evidence="2">Transposase</fullName>
    </submittedName>
</protein>
<evidence type="ECO:0000313" key="2">
    <source>
        <dbReference type="WBParaSite" id="Hba_04132"/>
    </source>
</evidence>
<reference evidence="2" key="1">
    <citation type="submission" date="2016-11" db="UniProtKB">
        <authorList>
            <consortium name="WormBaseParasite"/>
        </authorList>
    </citation>
    <scope>IDENTIFICATION</scope>
</reference>
<dbReference type="Proteomes" id="UP000095283">
    <property type="component" value="Unplaced"/>
</dbReference>
<organism evidence="1 2">
    <name type="scientific">Heterorhabditis bacteriophora</name>
    <name type="common">Entomopathogenic nematode worm</name>
    <dbReference type="NCBI Taxonomy" id="37862"/>
    <lineage>
        <taxon>Eukaryota</taxon>
        <taxon>Metazoa</taxon>
        <taxon>Ecdysozoa</taxon>
        <taxon>Nematoda</taxon>
        <taxon>Chromadorea</taxon>
        <taxon>Rhabditida</taxon>
        <taxon>Rhabditina</taxon>
        <taxon>Rhabditomorpha</taxon>
        <taxon>Strongyloidea</taxon>
        <taxon>Heterorhabditidae</taxon>
        <taxon>Heterorhabditis</taxon>
    </lineage>
</organism>
<name>A0A1I7WGL4_HETBA</name>
<proteinExistence type="predicted"/>